<dbReference type="AlphaFoldDB" id="A0A069D2M5"/>
<organism evidence="1 2">
    <name type="scientific">Bacteroides graminisolvens DSM 19988 = JCM 15093</name>
    <dbReference type="NCBI Taxonomy" id="1121097"/>
    <lineage>
        <taxon>Bacteria</taxon>
        <taxon>Pseudomonadati</taxon>
        <taxon>Bacteroidota</taxon>
        <taxon>Bacteroidia</taxon>
        <taxon>Bacteroidales</taxon>
        <taxon>Bacteroidaceae</taxon>
        <taxon>Bacteroides</taxon>
    </lineage>
</organism>
<protein>
    <recommendedName>
        <fullName evidence="3">Transglutaminase-like domain-containing protein</fullName>
    </recommendedName>
</protein>
<dbReference type="eggNOG" id="COG1305">
    <property type="taxonomic scope" value="Bacteria"/>
</dbReference>
<dbReference type="Proteomes" id="UP000027601">
    <property type="component" value="Unassembled WGS sequence"/>
</dbReference>
<evidence type="ECO:0008006" key="3">
    <source>
        <dbReference type="Google" id="ProtNLM"/>
    </source>
</evidence>
<dbReference type="EMBL" id="BAJS01000009">
    <property type="protein sequence ID" value="GAK36672.1"/>
    <property type="molecule type" value="Genomic_DNA"/>
</dbReference>
<gene>
    <name evidence="1" type="ORF">JCM15093_1855</name>
</gene>
<accession>A0A069D2M5</accession>
<dbReference type="PANTHER" id="PTHR35532:SF5">
    <property type="entry name" value="CARBOHYDRATE-BINDING DOMAIN-CONTAINING PROTEIN"/>
    <property type="match status" value="1"/>
</dbReference>
<dbReference type="PANTHER" id="PTHR35532">
    <property type="entry name" value="SIMILAR TO POLYHYDROXYALKANOATE DEPOLYMERASE"/>
    <property type="match status" value="1"/>
</dbReference>
<dbReference type="STRING" id="1121097.GCA_000428125_02218"/>
<sequence length="323" mass="37033">MNHIQVYLGILLFMVVSCNHKGNRPSGVDDVLQCAGQNRQELEKVLEFYQNDSLKYRAACFLIENMSGHFSYQGEAMEYCKRKLKTLPRQLRSDSMKVFWQQAASMYPDGAFDRIPDCVTIKSAYLIANINQAFRIWEEAPWHKEVSFETFCCYILPYRISDEQLADDVHWRDTLAKRYADCISGVTDMKRAFALLSKEFDDLRKRPLLKCPYMLDALTMEEVGFSLCEQRCIVRGNVMRALGLPVVGDYVDGWANYSRHGHFWISLVENTGETYTLYPRDSIPKTDNPIDAAFFKPSMLPDSSYPIGGFAETGSKGLSESFL</sequence>
<dbReference type="OrthoDB" id="679512at2"/>
<name>A0A069D2M5_9BACE</name>
<proteinExistence type="predicted"/>
<reference evidence="1 2" key="1">
    <citation type="journal article" date="2015" name="Microbes Environ.">
        <title>Distribution and evolution of nitrogen fixation genes in the phylum bacteroidetes.</title>
        <authorList>
            <person name="Inoue J."/>
            <person name="Oshima K."/>
            <person name="Suda W."/>
            <person name="Sakamoto M."/>
            <person name="Iino T."/>
            <person name="Noda S."/>
            <person name="Hongoh Y."/>
            <person name="Hattori M."/>
            <person name="Ohkuma M."/>
        </authorList>
    </citation>
    <scope>NUCLEOTIDE SEQUENCE [LARGE SCALE GENOMIC DNA]</scope>
    <source>
        <strain evidence="1 2">JCM 15093</strain>
    </source>
</reference>
<comment type="caution">
    <text evidence="1">The sequence shown here is derived from an EMBL/GenBank/DDBJ whole genome shotgun (WGS) entry which is preliminary data.</text>
</comment>
<evidence type="ECO:0000313" key="1">
    <source>
        <dbReference type="EMBL" id="GAK36672.1"/>
    </source>
</evidence>
<evidence type="ECO:0000313" key="2">
    <source>
        <dbReference type="Proteomes" id="UP000027601"/>
    </source>
</evidence>
<dbReference type="RefSeq" id="WP_148297722.1">
    <property type="nucleotide sequence ID" value="NZ_BAJS01000009.1"/>
</dbReference>
<keyword evidence="2" id="KW-1185">Reference proteome</keyword>